<dbReference type="CDD" id="cd23767">
    <property type="entry name" value="IQCD"/>
    <property type="match status" value="1"/>
</dbReference>
<comment type="caution">
    <text evidence="4">The sequence shown here is derived from an EMBL/GenBank/DDBJ whole genome shotgun (WGS) entry which is preliminary data.</text>
</comment>
<dbReference type="PROSITE" id="PS50096">
    <property type="entry name" value="IQ"/>
    <property type="match status" value="1"/>
</dbReference>
<evidence type="ECO:0000313" key="4">
    <source>
        <dbReference type="EMBL" id="KAK1368754.1"/>
    </source>
</evidence>
<accession>A0AAD8HKC3</accession>
<feature type="region of interest" description="Disordered" evidence="3">
    <location>
        <begin position="221"/>
        <end position="253"/>
    </location>
</feature>
<protein>
    <submittedName>
        <fullName evidence="4">Protein IQ-DOMAIN like</fullName>
    </submittedName>
</protein>
<evidence type="ECO:0000256" key="1">
    <source>
        <dbReference type="ARBA" id="ARBA00022860"/>
    </source>
</evidence>
<evidence type="ECO:0000313" key="5">
    <source>
        <dbReference type="Proteomes" id="UP001237642"/>
    </source>
</evidence>
<evidence type="ECO:0000256" key="2">
    <source>
        <dbReference type="ARBA" id="ARBA00024341"/>
    </source>
</evidence>
<reference evidence="4" key="2">
    <citation type="submission" date="2023-05" db="EMBL/GenBank/DDBJ databases">
        <authorList>
            <person name="Schelkunov M.I."/>
        </authorList>
    </citation>
    <scope>NUCLEOTIDE SEQUENCE</scope>
    <source>
        <strain evidence="4">Hsosn_3</strain>
        <tissue evidence="4">Leaf</tissue>
    </source>
</reference>
<evidence type="ECO:0000256" key="3">
    <source>
        <dbReference type="SAM" id="MobiDB-lite"/>
    </source>
</evidence>
<dbReference type="Proteomes" id="UP001237642">
    <property type="component" value="Unassembled WGS sequence"/>
</dbReference>
<proteinExistence type="inferred from homology"/>
<keyword evidence="5" id="KW-1185">Reference proteome</keyword>
<dbReference type="Gene3D" id="1.20.5.190">
    <property type="match status" value="1"/>
</dbReference>
<dbReference type="PANTHER" id="PTHR32295">
    <property type="entry name" value="IQ-DOMAIN 5-RELATED"/>
    <property type="match status" value="1"/>
</dbReference>
<reference evidence="4" key="1">
    <citation type="submission" date="2023-02" db="EMBL/GenBank/DDBJ databases">
        <title>Genome of toxic invasive species Heracleum sosnowskyi carries increased number of genes despite the absence of recent whole-genome duplications.</title>
        <authorList>
            <person name="Schelkunov M."/>
            <person name="Shtratnikova V."/>
            <person name="Makarenko M."/>
            <person name="Klepikova A."/>
            <person name="Omelchenko D."/>
            <person name="Novikova G."/>
            <person name="Obukhova E."/>
            <person name="Bogdanov V."/>
            <person name="Penin A."/>
            <person name="Logacheva M."/>
        </authorList>
    </citation>
    <scope>NUCLEOTIDE SEQUENCE</scope>
    <source>
        <strain evidence="4">Hsosn_3</strain>
        <tissue evidence="4">Leaf</tissue>
    </source>
</reference>
<dbReference type="PANTHER" id="PTHR32295:SF93">
    <property type="entry name" value="PROTEIN IQ-DOMAIN 9"/>
    <property type="match status" value="1"/>
</dbReference>
<gene>
    <name evidence="4" type="ORF">POM88_034846</name>
</gene>
<comment type="similarity">
    <text evidence="2">Belongs to the IQD family.</text>
</comment>
<sequence length="283" mass="31861">MGSGGWLKKFIGSKKEKNVNAKSLKECSQKESSNTSNNIADEKLGAVVPFDDIAAIRIQSAFRAYKARKILRHLKGTSKLHALTLDSSVSKQASATLRHLHAWSKIQSEIRTRRISMATEARIRQKNLDNQLKLDAKLHDLEVEWDCGTKTMEESVTSIYVREAAVVKRERTMAYAFSHQWRANSNPVLNNNEFGNAIWGWSWTERWMAALPWESRALVQSSPKKTVSKQSSKNSKNLKSPTMKPMLSVKSISPNGKGTIKVRKLSYGKPDQEAIANKEQMAC</sequence>
<name>A0AAD8HKC3_9APIA</name>
<dbReference type="AlphaFoldDB" id="A0AAD8HKC3"/>
<dbReference type="GO" id="GO:0005516">
    <property type="term" value="F:calmodulin binding"/>
    <property type="evidence" value="ECO:0007669"/>
    <property type="project" value="UniProtKB-KW"/>
</dbReference>
<feature type="compositionally biased region" description="Low complexity" evidence="3">
    <location>
        <begin position="224"/>
        <end position="240"/>
    </location>
</feature>
<keyword evidence="1" id="KW-0112">Calmodulin-binding</keyword>
<organism evidence="4 5">
    <name type="scientific">Heracleum sosnowskyi</name>
    <dbReference type="NCBI Taxonomy" id="360622"/>
    <lineage>
        <taxon>Eukaryota</taxon>
        <taxon>Viridiplantae</taxon>
        <taxon>Streptophyta</taxon>
        <taxon>Embryophyta</taxon>
        <taxon>Tracheophyta</taxon>
        <taxon>Spermatophyta</taxon>
        <taxon>Magnoliopsida</taxon>
        <taxon>eudicotyledons</taxon>
        <taxon>Gunneridae</taxon>
        <taxon>Pentapetalae</taxon>
        <taxon>asterids</taxon>
        <taxon>campanulids</taxon>
        <taxon>Apiales</taxon>
        <taxon>Apiaceae</taxon>
        <taxon>Apioideae</taxon>
        <taxon>apioid superclade</taxon>
        <taxon>Tordylieae</taxon>
        <taxon>Tordyliinae</taxon>
        <taxon>Heracleum</taxon>
    </lineage>
</organism>
<dbReference type="EMBL" id="JAUIZM010000008">
    <property type="protein sequence ID" value="KAK1368754.1"/>
    <property type="molecule type" value="Genomic_DNA"/>
</dbReference>